<evidence type="ECO:0000313" key="2">
    <source>
        <dbReference type="Proteomes" id="UP000054776"/>
    </source>
</evidence>
<comment type="caution">
    <text evidence="1">The sequence shown here is derived from an EMBL/GenBank/DDBJ whole genome shotgun (WGS) entry which is preliminary data.</text>
</comment>
<gene>
    <name evidence="1" type="ORF">T01_10051</name>
</gene>
<sequence>METPLKVHNTNFRLEDQINGDYIAENDRSHFPFPYSKKKPMQKPQIVQLKHCSISHMLKCDK</sequence>
<keyword evidence="2" id="KW-1185">Reference proteome</keyword>
<dbReference type="AlphaFoldDB" id="A0A0V1ARH5"/>
<organism evidence="1 2">
    <name type="scientific">Trichinella spiralis</name>
    <name type="common">Trichina worm</name>
    <dbReference type="NCBI Taxonomy" id="6334"/>
    <lineage>
        <taxon>Eukaryota</taxon>
        <taxon>Metazoa</taxon>
        <taxon>Ecdysozoa</taxon>
        <taxon>Nematoda</taxon>
        <taxon>Enoplea</taxon>
        <taxon>Dorylaimia</taxon>
        <taxon>Trichinellida</taxon>
        <taxon>Trichinellidae</taxon>
        <taxon>Trichinella</taxon>
    </lineage>
</organism>
<dbReference type="InParanoid" id="A0A0V1ARH5"/>
<evidence type="ECO:0000313" key="1">
    <source>
        <dbReference type="EMBL" id="KRY27393.1"/>
    </source>
</evidence>
<protein>
    <submittedName>
        <fullName evidence="1">Uncharacterized protein</fullName>
    </submittedName>
</protein>
<proteinExistence type="predicted"/>
<name>A0A0V1ARH5_TRISP</name>
<dbReference type="Proteomes" id="UP000054776">
    <property type="component" value="Unassembled WGS sequence"/>
</dbReference>
<dbReference type="EMBL" id="JYDH01000258">
    <property type="protein sequence ID" value="KRY27393.1"/>
    <property type="molecule type" value="Genomic_DNA"/>
</dbReference>
<accession>A0A0V1ARH5</accession>
<reference evidence="1 2" key="1">
    <citation type="submission" date="2015-01" db="EMBL/GenBank/DDBJ databases">
        <title>Evolution of Trichinella species and genotypes.</title>
        <authorList>
            <person name="Korhonen P.K."/>
            <person name="Edoardo P."/>
            <person name="Giuseppe L.R."/>
            <person name="Gasser R.B."/>
        </authorList>
    </citation>
    <scope>NUCLEOTIDE SEQUENCE [LARGE SCALE GENOMIC DNA]</scope>
    <source>
        <strain evidence="1">ISS3</strain>
    </source>
</reference>